<dbReference type="Proteomes" id="UP000027129">
    <property type="component" value="Unassembled WGS sequence"/>
</dbReference>
<evidence type="ECO:0000256" key="1">
    <source>
        <dbReference type="ARBA" id="ARBA00007521"/>
    </source>
</evidence>
<evidence type="ECO:0000256" key="2">
    <source>
        <dbReference type="ARBA" id="ARBA00022649"/>
    </source>
</evidence>
<accession>A0ABR4RQW3</accession>
<reference evidence="3 4" key="1">
    <citation type="submission" date="2014-04" db="EMBL/GenBank/DDBJ databases">
        <title>Draft Genome Sequence of Lactobacillus animalis 381-IL-28.</title>
        <authorList>
            <person name="Sturino J.M."/>
            <person name="Rajendran M."/>
            <person name="Altermann E."/>
        </authorList>
    </citation>
    <scope>NUCLEOTIDE SEQUENCE [LARGE SCALE GENOMIC DNA]</scope>
    <source>
        <strain evidence="3 4">381-IL-28</strain>
    </source>
</reference>
<comment type="similarity">
    <text evidence="1">Belongs to the PemK/MazF family.</text>
</comment>
<organism evidence="3 4">
    <name type="scientific">Ligilactobacillus animalis</name>
    <dbReference type="NCBI Taxonomy" id="1605"/>
    <lineage>
        <taxon>Bacteria</taxon>
        <taxon>Bacillati</taxon>
        <taxon>Bacillota</taxon>
        <taxon>Bacilli</taxon>
        <taxon>Lactobacillales</taxon>
        <taxon>Lactobacillaceae</taxon>
        <taxon>Ligilactobacillus</taxon>
    </lineage>
</organism>
<protein>
    <recommendedName>
        <fullName evidence="5">Type II toxin-antitoxin system PemK/MazF family toxin</fullName>
    </recommendedName>
</protein>
<dbReference type="SUPFAM" id="SSF50118">
    <property type="entry name" value="Cell growth inhibitor/plasmid maintenance toxic component"/>
    <property type="match status" value="1"/>
</dbReference>
<dbReference type="Pfam" id="PF02452">
    <property type="entry name" value="PemK_toxin"/>
    <property type="match status" value="1"/>
</dbReference>
<evidence type="ECO:0008006" key="5">
    <source>
        <dbReference type="Google" id="ProtNLM"/>
    </source>
</evidence>
<dbReference type="Gene3D" id="2.30.30.110">
    <property type="match status" value="1"/>
</dbReference>
<dbReference type="InterPro" id="IPR003477">
    <property type="entry name" value="PemK-like"/>
</dbReference>
<dbReference type="EMBL" id="JMHU01000004">
    <property type="protein sequence ID" value="KDA46397.1"/>
    <property type="molecule type" value="Genomic_DNA"/>
</dbReference>
<sequence length="217" mass="25281">MDADDKLQKSFDNFKSICPNDDSKLMHLPNWLSNTSYRFVQEFKGKFPKGYYHYKRGTIIRVNFGVNMGSEFSNTHFAIVLDKKDNSKKRTLTVLPLTSKQKIGRYSLGEEIFNQTIVLLNLHLDNINSRLEKLSKLSEKDRQKESASLIADVAAIKKVINVYRRYNKDSFVRLSDITTISKFRIQRINKFDPSGKIILSEQQMKDISNKLMKLYIK</sequence>
<gene>
    <name evidence="3" type="ORF">Lani381_0417</name>
</gene>
<evidence type="ECO:0000313" key="4">
    <source>
        <dbReference type="Proteomes" id="UP000027129"/>
    </source>
</evidence>
<proteinExistence type="inferred from homology"/>
<keyword evidence="4" id="KW-1185">Reference proteome</keyword>
<dbReference type="InterPro" id="IPR011067">
    <property type="entry name" value="Plasmid_toxin/cell-grow_inhib"/>
</dbReference>
<evidence type="ECO:0000313" key="3">
    <source>
        <dbReference type="EMBL" id="KDA46397.1"/>
    </source>
</evidence>
<dbReference type="RefSeq" id="WP_052006327.1">
    <property type="nucleotide sequence ID" value="NZ_CP195054.1"/>
</dbReference>
<name>A0ABR4RQW3_9LACO</name>
<comment type="caution">
    <text evidence="3">The sequence shown here is derived from an EMBL/GenBank/DDBJ whole genome shotgun (WGS) entry which is preliminary data.</text>
</comment>
<keyword evidence="2" id="KW-1277">Toxin-antitoxin system</keyword>